<organism evidence="9">
    <name type="scientific">Bacteroides intestinalis</name>
    <dbReference type="NCBI Taxonomy" id="329854"/>
    <lineage>
        <taxon>Bacteria</taxon>
        <taxon>Pseudomonadati</taxon>
        <taxon>Bacteroidota</taxon>
        <taxon>Bacteroidia</taxon>
        <taxon>Bacteroidales</taxon>
        <taxon>Bacteroidaceae</taxon>
        <taxon>Bacteroides</taxon>
    </lineage>
</organism>
<evidence type="ECO:0000256" key="1">
    <source>
        <dbReference type="ARBA" id="ARBA00022603"/>
    </source>
</evidence>
<dbReference type="PRINTS" id="PR00105">
    <property type="entry name" value="C5METTRFRASE"/>
</dbReference>
<evidence type="ECO:0000256" key="7">
    <source>
        <dbReference type="RuleBase" id="RU000416"/>
    </source>
</evidence>
<dbReference type="EC" id="2.1.1.37" evidence="8"/>
<dbReference type="Pfam" id="PF00145">
    <property type="entry name" value="DNA_methylase"/>
    <property type="match status" value="1"/>
</dbReference>
<dbReference type="InterPro" id="IPR001525">
    <property type="entry name" value="C5_MeTfrase"/>
</dbReference>
<evidence type="ECO:0000256" key="4">
    <source>
        <dbReference type="ARBA" id="ARBA00022747"/>
    </source>
</evidence>
<reference evidence="9 10" key="1">
    <citation type="submission" date="2016-02" db="EMBL/GenBank/DDBJ databases">
        <authorList>
            <person name="Wen L."/>
            <person name="He K."/>
            <person name="Yang H."/>
        </authorList>
    </citation>
    <scope>NUCLEOTIDE SEQUENCE [LARGE SCALE GENOMIC DNA]</scope>
    <source>
        <strain evidence="9 10">KLE1704</strain>
    </source>
</reference>
<evidence type="ECO:0000256" key="6">
    <source>
        <dbReference type="PROSITE-ProRule" id="PRU01016"/>
    </source>
</evidence>
<dbReference type="Gene3D" id="3.40.50.150">
    <property type="entry name" value="Vaccinia Virus protein VP39"/>
    <property type="match status" value="1"/>
</dbReference>
<evidence type="ECO:0000256" key="3">
    <source>
        <dbReference type="ARBA" id="ARBA00022691"/>
    </source>
</evidence>
<keyword evidence="4" id="KW-0680">Restriction system</keyword>
<keyword evidence="2 6" id="KW-0808">Transferase</keyword>
<protein>
    <recommendedName>
        <fullName evidence="8">Cytosine-specific methyltransferase</fullName>
        <ecNumber evidence="8">2.1.1.37</ecNumber>
    </recommendedName>
</protein>
<dbReference type="SUPFAM" id="SSF53335">
    <property type="entry name" value="S-adenosyl-L-methionine-dependent methyltransferases"/>
    <property type="match status" value="1"/>
</dbReference>
<comment type="catalytic activity">
    <reaction evidence="5 8">
        <text>a 2'-deoxycytidine in DNA + S-adenosyl-L-methionine = a 5-methyl-2'-deoxycytidine in DNA + S-adenosyl-L-homocysteine + H(+)</text>
        <dbReference type="Rhea" id="RHEA:13681"/>
        <dbReference type="Rhea" id="RHEA-COMP:11369"/>
        <dbReference type="Rhea" id="RHEA-COMP:11370"/>
        <dbReference type="ChEBI" id="CHEBI:15378"/>
        <dbReference type="ChEBI" id="CHEBI:57856"/>
        <dbReference type="ChEBI" id="CHEBI:59789"/>
        <dbReference type="ChEBI" id="CHEBI:85452"/>
        <dbReference type="ChEBI" id="CHEBI:85454"/>
        <dbReference type="EC" id="2.1.1.37"/>
    </reaction>
</comment>
<evidence type="ECO:0000256" key="5">
    <source>
        <dbReference type="ARBA" id="ARBA00047422"/>
    </source>
</evidence>
<sequence>MEHSKLTHGSLFSGIGGFELGAEMAGIKTLWNCEIEKFQGEILKNKFPYAERFTDITKTTGLRYVDIISGGFPCQDISVAGKREGIKGKRSGLWSEMYRIVWEIRPKYIIIENSPALVISGFEQVLCDLSKIGYDAEWQCISNYAFGYPHKRERLYLVAYSNKIGLQGDICNNGCFNSIFKQWASDTNIGYTCAKRIFEIPAHSTVRNDDGFPNWSHRVGSIGNAVNPTLAKYLFECIKIFDKQLA</sequence>
<dbReference type="RefSeq" id="WP_061433599.1">
    <property type="nucleotide sequence ID" value="NZ_KQ968644.1"/>
</dbReference>
<accession>A0A139LVT0</accession>
<dbReference type="PATRIC" id="fig|329854.7.peg.52"/>
<dbReference type="PROSITE" id="PS51679">
    <property type="entry name" value="SAM_MT_C5"/>
    <property type="match status" value="1"/>
</dbReference>
<proteinExistence type="inferred from homology"/>
<dbReference type="PROSITE" id="PS00094">
    <property type="entry name" value="C5_MTASE_1"/>
    <property type="match status" value="1"/>
</dbReference>
<keyword evidence="1 6" id="KW-0489">Methyltransferase</keyword>
<dbReference type="PANTHER" id="PTHR46098">
    <property type="entry name" value="TRNA (CYTOSINE(38)-C(5))-METHYLTRANSFERASE"/>
    <property type="match status" value="1"/>
</dbReference>
<keyword evidence="3 6" id="KW-0949">S-adenosyl-L-methionine</keyword>
<evidence type="ECO:0000256" key="8">
    <source>
        <dbReference type="RuleBase" id="RU000417"/>
    </source>
</evidence>
<comment type="similarity">
    <text evidence="6 7">Belongs to the class I-like SAM-binding methyltransferase superfamily. C5-methyltransferase family.</text>
</comment>
<dbReference type="EMBL" id="LTDF01000003">
    <property type="protein sequence ID" value="KXT55522.1"/>
    <property type="molecule type" value="Genomic_DNA"/>
</dbReference>
<dbReference type="InterPro" id="IPR018117">
    <property type="entry name" value="C5_DNA_meth_AS"/>
</dbReference>
<comment type="caution">
    <text evidence="9">The sequence shown here is derived from an EMBL/GenBank/DDBJ whole genome shotgun (WGS) entry which is preliminary data.</text>
</comment>
<dbReference type="Proteomes" id="UP000070319">
    <property type="component" value="Unassembled WGS sequence"/>
</dbReference>
<dbReference type="GO" id="GO:0003886">
    <property type="term" value="F:DNA (cytosine-5-)-methyltransferase activity"/>
    <property type="evidence" value="ECO:0007669"/>
    <property type="project" value="UniProtKB-EC"/>
</dbReference>
<dbReference type="InterPro" id="IPR029063">
    <property type="entry name" value="SAM-dependent_MTases_sf"/>
</dbReference>
<dbReference type="GO" id="GO:0032259">
    <property type="term" value="P:methylation"/>
    <property type="evidence" value="ECO:0007669"/>
    <property type="project" value="UniProtKB-KW"/>
</dbReference>
<evidence type="ECO:0000313" key="10">
    <source>
        <dbReference type="Proteomes" id="UP000070319"/>
    </source>
</evidence>
<evidence type="ECO:0000256" key="2">
    <source>
        <dbReference type="ARBA" id="ARBA00022679"/>
    </source>
</evidence>
<evidence type="ECO:0000313" key="9">
    <source>
        <dbReference type="EMBL" id="KXT55522.1"/>
    </source>
</evidence>
<dbReference type="AlphaFoldDB" id="A0A139LVT0"/>
<name>A0A139LVT0_9BACE</name>
<gene>
    <name evidence="9" type="ORF">HMPREF2531_00053</name>
</gene>
<dbReference type="NCBIfam" id="TIGR00675">
    <property type="entry name" value="dcm"/>
    <property type="match status" value="1"/>
</dbReference>
<feature type="active site" evidence="6">
    <location>
        <position position="74"/>
    </location>
</feature>
<dbReference type="GO" id="GO:0009307">
    <property type="term" value="P:DNA restriction-modification system"/>
    <property type="evidence" value="ECO:0007669"/>
    <property type="project" value="UniProtKB-KW"/>
</dbReference>
<dbReference type="PANTHER" id="PTHR46098:SF1">
    <property type="entry name" value="TRNA (CYTOSINE(38)-C(5))-METHYLTRANSFERASE"/>
    <property type="match status" value="1"/>
</dbReference>
<dbReference type="InterPro" id="IPR050750">
    <property type="entry name" value="C5-MTase"/>
</dbReference>